<evidence type="ECO:0000256" key="1">
    <source>
        <dbReference type="SAM" id="Phobius"/>
    </source>
</evidence>
<keyword evidence="1" id="KW-1133">Transmembrane helix</keyword>
<evidence type="ECO:0000259" key="3">
    <source>
        <dbReference type="Pfam" id="PF13439"/>
    </source>
</evidence>
<dbReference type="InterPro" id="IPR028098">
    <property type="entry name" value="Glyco_trans_4-like_N"/>
</dbReference>
<dbReference type="AlphaFoldDB" id="A0A0F9IKH8"/>
<organism evidence="4">
    <name type="scientific">marine sediment metagenome</name>
    <dbReference type="NCBI Taxonomy" id="412755"/>
    <lineage>
        <taxon>unclassified sequences</taxon>
        <taxon>metagenomes</taxon>
        <taxon>ecological metagenomes</taxon>
    </lineage>
</organism>
<name>A0A0F9IKH8_9ZZZZ</name>
<dbReference type="Pfam" id="PF13439">
    <property type="entry name" value="Glyco_transf_4"/>
    <property type="match status" value="1"/>
</dbReference>
<dbReference type="CDD" id="cd03811">
    <property type="entry name" value="GT4_GT28_WabH-like"/>
    <property type="match status" value="1"/>
</dbReference>
<dbReference type="Gene3D" id="3.40.50.2000">
    <property type="entry name" value="Glycogen Phosphorylase B"/>
    <property type="match status" value="2"/>
</dbReference>
<feature type="domain" description="Glycosyltransferase subfamily 4-like N-terminal" evidence="3">
    <location>
        <begin position="18"/>
        <end position="175"/>
    </location>
</feature>
<comment type="caution">
    <text evidence="4">The sequence shown here is derived from an EMBL/GenBank/DDBJ whole genome shotgun (WGS) entry which is preliminary data.</text>
</comment>
<keyword evidence="1" id="KW-0472">Membrane</keyword>
<evidence type="ECO:0000259" key="2">
    <source>
        <dbReference type="Pfam" id="PF00534"/>
    </source>
</evidence>
<dbReference type="GO" id="GO:0016757">
    <property type="term" value="F:glycosyltransferase activity"/>
    <property type="evidence" value="ECO:0007669"/>
    <property type="project" value="InterPro"/>
</dbReference>
<dbReference type="PANTHER" id="PTHR12526:SF630">
    <property type="entry name" value="GLYCOSYLTRANSFERASE"/>
    <property type="match status" value="1"/>
</dbReference>
<dbReference type="EMBL" id="LAZR01012188">
    <property type="protein sequence ID" value="KKM28111.1"/>
    <property type="molecule type" value="Genomic_DNA"/>
</dbReference>
<sequence length="367" mass="41470">MKTKKINIIFVIPTLTAGGAQRIMAFLSRNLNQQKFSTTLIVLGSNKGLAFDIKDMRVIFLNKTRVLLAIPALIRILIHDRPQIIMGAITHLNILLGFISPLFPKTIFVGRQTNISTIMSKHSGDKPKFSFASVLKIGFRQLGYVVCQSKDMAIDCIAFFNIKEDKIEVIRNPITDNFGFEGHNRNPISNTKKFITVGRLDKIKGYGRILKGLSQYNSEFNYTIIGDGPEKEFLENLVKSLKLQGKVEFIPFTKKVPNYLRNSDFFIQGSYAEGFPNALLESCAVGTPVIAWKAPGGTKEIIEHEVNGLIAEDDEDFVNILNTLKHFDPKKVSDSVHIKFSKEIILKDYETFFSNILNKRKTVVKYE</sequence>
<protein>
    <recommendedName>
        <fullName evidence="5">Glycosyl transferase family 1 domain-containing protein</fullName>
    </recommendedName>
</protein>
<evidence type="ECO:0008006" key="5">
    <source>
        <dbReference type="Google" id="ProtNLM"/>
    </source>
</evidence>
<dbReference type="InterPro" id="IPR001296">
    <property type="entry name" value="Glyco_trans_1"/>
</dbReference>
<dbReference type="PANTHER" id="PTHR12526">
    <property type="entry name" value="GLYCOSYLTRANSFERASE"/>
    <property type="match status" value="1"/>
</dbReference>
<proteinExistence type="predicted"/>
<gene>
    <name evidence="4" type="ORF">LCGC14_1567940</name>
</gene>
<dbReference type="SUPFAM" id="SSF53756">
    <property type="entry name" value="UDP-Glycosyltransferase/glycogen phosphorylase"/>
    <property type="match status" value="1"/>
</dbReference>
<dbReference type="Pfam" id="PF00534">
    <property type="entry name" value="Glycos_transf_1"/>
    <property type="match status" value="1"/>
</dbReference>
<accession>A0A0F9IKH8</accession>
<evidence type="ECO:0000313" key="4">
    <source>
        <dbReference type="EMBL" id="KKM28111.1"/>
    </source>
</evidence>
<feature type="domain" description="Glycosyl transferase family 1" evidence="2">
    <location>
        <begin position="188"/>
        <end position="324"/>
    </location>
</feature>
<reference evidence="4" key="1">
    <citation type="journal article" date="2015" name="Nature">
        <title>Complex archaea that bridge the gap between prokaryotes and eukaryotes.</title>
        <authorList>
            <person name="Spang A."/>
            <person name="Saw J.H."/>
            <person name="Jorgensen S.L."/>
            <person name="Zaremba-Niedzwiedzka K."/>
            <person name="Martijn J."/>
            <person name="Lind A.E."/>
            <person name="van Eijk R."/>
            <person name="Schleper C."/>
            <person name="Guy L."/>
            <person name="Ettema T.J."/>
        </authorList>
    </citation>
    <scope>NUCLEOTIDE SEQUENCE</scope>
</reference>
<feature type="transmembrane region" description="Helical" evidence="1">
    <location>
        <begin position="6"/>
        <end position="27"/>
    </location>
</feature>
<keyword evidence="1" id="KW-0812">Transmembrane</keyword>